<dbReference type="Pfam" id="PF11821">
    <property type="entry name" value="ActD"/>
    <property type="match status" value="1"/>
</dbReference>
<feature type="transmembrane region" description="Helical" evidence="1">
    <location>
        <begin position="62"/>
        <end position="87"/>
    </location>
</feature>
<sequence length="142" mass="15433">TPELMSPVPIEGVEEVLGKKKSIIKNFTFFGGLIGGISGFTLAAVTAIIYPHPVGGRPIITIPPYLIITYELTILFGILFTVLGFIISSRLPAIRDRMYVPEAAVDKFAVAVTCENSEHRSRADAILNGAGAEQVRDMREED</sequence>
<dbReference type="EMBL" id="UINC01090225">
    <property type="protein sequence ID" value="SVC41978.1"/>
    <property type="molecule type" value="Genomic_DNA"/>
</dbReference>
<keyword evidence="1" id="KW-0472">Membrane</keyword>
<keyword evidence="1" id="KW-1133">Transmembrane helix</keyword>
<dbReference type="AlphaFoldDB" id="A0A382LZU3"/>
<evidence type="ECO:0008006" key="3">
    <source>
        <dbReference type="Google" id="ProtNLM"/>
    </source>
</evidence>
<evidence type="ECO:0000256" key="1">
    <source>
        <dbReference type="SAM" id="Phobius"/>
    </source>
</evidence>
<feature type="non-terminal residue" evidence="2">
    <location>
        <position position="1"/>
    </location>
</feature>
<accession>A0A382LZU3</accession>
<protein>
    <recommendedName>
        <fullName evidence="3">DUF3341 domain-containing protein</fullName>
    </recommendedName>
</protein>
<reference evidence="2" key="1">
    <citation type="submission" date="2018-05" db="EMBL/GenBank/DDBJ databases">
        <authorList>
            <person name="Lanie J.A."/>
            <person name="Ng W.-L."/>
            <person name="Kazmierczak K.M."/>
            <person name="Andrzejewski T.M."/>
            <person name="Davidsen T.M."/>
            <person name="Wayne K.J."/>
            <person name="Tettelin H."/>
            <person name="Glass J.I."/>
            <person name="Rusch D."/>
            <person name="Podicherti R."/>
            <person name="Tsui H.-C.T."/>
            <person name="Winkler M.E."/>
        </authorList>
    </citation>
    <scope>NUCLEOTIDE SEQUENCE</scope>
</reference>
<proteinExistence type="predicted"/>
<evidence type="ECO:0000313" key="2">
    <source>
        <dbReference type="EMBL" id="SVC41978.1"/>
    </source>
</evidence>
<dbReference type="PANTHER" id="PTHR40394:SF2">
    <property type="entry name" value="QUINOL:CYTOCHROME C OXIDOREDUCTASE MEMBRANE PROTEIN"/>
    <property type="match status" value="1"/>
</dbReference>
<gene>
    <name evidence="2" type="ORF">METZ01_LOCUS294832</name>
</gene>
<organism evidence="2">
    <name type="scientific">marine metagenome</name>
    <dbReference type="NCBI Taxonomy" id="408172"/>
    <lineage>
        <taxon>unclassified sequences</taxon>
        <taxon>metagenomes</taxon>
        <taxon>ecological metagenomes</taxon>
    </lineage>
</organism>
<dbReference type="InterPro" id="IPR021776">
    <property type="entry name" value="ActD"/>
</dbReference>
<feature type="transmembrane region" description="Helical" evidence="1">
    <location>
        <begin position="27"/>
        <end position="50"/>
    </location>
</feature>
<dbReference type="PANTHER" id="PTHR40394">
    <property type="entry name" value="LIPOPROTEIN-RELATED"/>
    <property type="match status" value="1"/>
</dbReference>
<name>A0A382LZU3_9ZZZZ</name>
<keyword evidence="1" id="KW-0812">Transmembrane</keyword>